<comment type="catalytic activity">
    <reaction evidence="13">
        <text>a lipid A disaccharide + ATP = a lipid IVA + ADP + H(+)</text>
        <dbReference type="Rhea" id="RHEA:67840"/>
        <dbReference type="ChEBI" id="CHEBI:15378"/>
        <dbReference type="ChEBI" id="CHEBI:30616"/>
        <dbReference type="ChEBI" id="CHEBI:176343"/>
        <dbReference type="ChEBI" id="CHEBI:176425"/>
        <dbReference type="ChEBI" id="CHEBI:456216"/>
        <dbReference type="EC" id="2.7.1.130"/>
    </reaction>
</comment>
<evidence type="ECO:0000313" key="16">
    <source>
        <dbReference type="Proteomes" id="UP000290191"/>
    </source>
</evidence>
<evidence type="ECO:0000256" key="9">
    <source>
        <dbReference type="ARBA" id="ARBA00022777"/>
    </source>
</evidence>
<evidence type="ECO:0000313" key="15">
    <source>
        <dbReference type="EMBL" id="RXJ64420.1"/>
    </source>
</evidence>
<evidence type="ECO:0000256" key="3">
    <source>
        <dbReference type="ARBA" id="ARBA00012071"/>
    </source>
</evidence>
<organism evidence="15 16">
    <name type="scientific">Halarcobacter anaerophilus</name>
    <dbReference type="NCBI Taxonomy" id="877500"/>
    <lineage>
        <taxon>Bacteria</taxon>
        <taxon>Pseudomonadati</taxon>
        <taxon>Campylobacterota</taxon>
        <taxon>Epsilonproteobacteria</taxon>
        <taxon>Campylobacterales</taxon>
        <taxon>Arcobacteraceae</taxon>
        <taxon>Halarcobacter</taxon>
    </lineage>
</organism>
<dbReference type="Proteomes" id="UP000290191">
    <property type="component" value="Unassembled WGS sequence"/>
</dbReference>
<accession>A0A4Q0Y2T5</accession>
<dbReference type="EMBL" id="PDKO01000001">
    <property type="protein sequence ID" value="RXJ64420.1"/>
    <property type="molecule type" value="Genomic_DNA"/>
</dbReference>
<keyword evidence="5 13" id="KW-0444">Lipid biosynthesis</keyword>
<proteinExistence type="inferred from homology"/>
<evidence type="ECO:0000256" key="5">
    <source>
        <dbReference type="ARBA" id="ARBA00022516"/>
    </source>
</evidence>
<feature type="binding site" evidence="13">
    <location>
        <begin position="61"/>
        <end position="68"/>
    </location>
    <ligand>
        <name>ATP</name>
        <dbReference type="ChEBI" id="CHEBI:30616"/>
    </ligand>
</feature>
<reference evidence="15 16" key="1">
    <citation type="submission" date="2017-10" db="EMBL/GenBank/DDBJ databases">
        <title>Genomics of the genus Arcobacter.</title>
        <authorList>
            <person name="Perez-Cataluna A."/>
            <person name="Figueras M.J."/>
        </authorList>
    </citation>
    <scope>NUCLEOTIDE SEQUENCE [LARGE SCALE GENOMIC DNA]</scope>
    <source>
        <strain evidence="15 16">DSM 24636</strain>
    </source>
</reference>
<dbReference type="EC" id="2.7.1.130" evidence="3 13"/>
<protein>
    <recommendedName>
        <fullName evidence="4 13">Tetraacyldisaccharide 4'-kinase</fullName>
        <ecNumber evidence="3 13">2.7.1.130</ecNumber>
    </recommendedName>
    <alternativeName>
        <fullName evidence="12 13">Lipid A 4'-kinase</fullName>
    </alternativeName>
</protein>
<dbReference type="PANTHER" id="PTHR42724">
    <property type="entry name" value="TETRAACYLDISACCHARIDE 4'-KINASE"/>
    <property type="match status" value="1"/>
</dbReference>
<dbReference type="Pfam" id="PF02606">
    <property type="entry name" value="LpxK"/>
    <property type="match status" value="1"/>
</dbReference>
<keyword evidence="16" id="KW-1185">Reference proteome</keyword>
<dbReference type="GO" id="GO:0009244">
    <property type="term" value="P:lipopolysaccharide core region biosynthetic process"/>
    <property type="evidence" value="ECO:0007669"/>
    <property type="project" value="TreeGrafter"/>
</dbReference>
<evidence type="ECO:0000256" key="11">
    <source>
        <dbReference type="ARBA" id="ARBA00023098"/>
    </source>
</evidence>
<name>A0A4Q0Y2T5_9BACT</name>
<dbReference type="AlphaFoldDB" id="A0A4Q0Y2T5"/>
<dbReference type="GO" id="GO:0009245">
    <property type="term" value="P:lipid A biosynthetic process"/>
    <property type="evidence" value="ECO:0007669"/>
    <property type="project" value="UniProtKB-UniRule"/>
</dbReference>
<dbReference type="GO" id="GO:0005886">
    <property type="term" value="C:plasma membrane"/>
    <property type="evidence" value="ECO:0007669"/>
    <property type="project" value="TreeGrafter"/>
</dbReference>
<dbReference type="NCBIfam" id="TIGR00682">
    <property type="entry name" value="lpxK"/>
    <property type="match status" value="1"/>
</dbReference>
<evidence type="ECO:0000256" key="6">
    <source>
        <dbReference type="ARBA" id="ARBA00022556"/>
    </source>
</evidence>
<keyword evidence="9 13" id="KW-0418">Kinase</keyword>
<evidence type="ECO:0000256" key="2">
    <source>
        <dbReference type="ARBA" id="ARBA00004870"/>
    </source>
</evidence>
<keyword evidence="6 13" id="KW-0441">Lipid A biosynthesis</keyword>
<dbReference type="STRING" id="877500.GCA_000935065_02706"/>
<dbReference type="InterPro" id="IPR003758">
    <property type="entry name" value="LpxK"/>
</dbReference>
<evidence type="ECO:0000256" key="14">
    <source>
        <dbReference type="SAM" id="Phobius"/>
    </source>
</evidence>
<gene>
    <name evidence="13" type="primary">lpxK</name>
    <name evidence="15" type="ORF">CRV06_00230</name>
</gene>
<dbReference type="GO" id="GO:0005524">
    <property type="term" value="F:ATP binding"/>
    <property type="evidence" value="ECO:0007669"/>
    <property type="project" value="UniProtKB-UniRule"/>
</dbReference>
<dbReference type="RefSeq" id="WP_129080861.1">
    <property type="nucleotide sequence ID" value="NZ_CP041070.1"/>
</dbReference>
<evidence type="ECO:0000256" key="12">
    <source>
        <dbReference type="ARBA" id="ARBA00029757"/>
    </source>
</evidence>
<comment type="similarity">
    <text evidence="13">Belongs to the LpxK family.</text>
</comment>
<dbReference type="GO" id="GO:0009029">
    <property type="term" value="F:lipid-A 4'-kinase activity"/>
    <property type="evidence" value="ECO:0007669"/>
    <property type="project" value="UniProtKB-UniRule"/>
</dbReference>
<dbReference type="UniPathway" id="UPA00359">
    <property type="reaction ID" value="UER00482"/>
</dbReference>
<dbReference type="HAMAP" id="MF_00409">
    <property type="entry name" value="LpxK"/>
    <property type="match status" value="1"/>
</dbReference>
<feature type="transmembrane region" description="Helical" evidence="14">
    <location>
        <begin position="18"/>
        <end position="40"/>
    </location>
</feature>
<evidence type="ECO:0000256" key="7">
    <source>
        <dbReference type="ARBA" id="ARBA00022679"/>
    </source>
</evidence>
<comment type="function">
    <text evidence="1 13">Transfers the gamma-phosphate of ATP to the 4'-position of a tetraacyldisaccharide 1-phosphate intermediate (termed DS-1-P) to form tetraacyldisaccharide 1,4'-bis-phosphate (lipid IVA).</text>
</comment>
<keyword evidence="8 13" id="KW-0547">Nucleotide-binding</keyword>
<evidence type="ECO:0000256" key="13">
    <source>
        <dbReference type="HAMAP-Rule" id="MF_00409"/>
    </source>
</evidence>
<evidence type="ECO:0000256" key="10">
    <source>
        <dbReference type="ARBA" id="ARBA00022840"/>
    </source>
</evidence>
<dbReference type="PANTHER" id="PTHR42724:SF1">
    <property type="entry name" value="TETRAACYLDISACCHARIDE 4'-KINASE, MITOCHONDRIAL-RELATED"/>
    <property type="match status" value="1"/>
</dbReference>
<dbReference type="OrthoDB" id="9766423at2"/>
<evidence type="ECO:0000256" key="4">
    <source>
        <dbReference type="ARBA" id="ARBA00016436"/>
    </source>
</evidence>
<keyword evidence="14" id="KW-0472">Membrane</keyword>
<sequence>MKQKIFLWVEDYLFYPNFFQRVISFILLPLTFVYMLVIALKRASAKQIDFGIPVISVGNIIVGGSGKTPLTIELARKYENVAVILRGYARESKGLFVISQKGKILEDVKTSGDEAMLLSKALPNATVIVSEDRKKAILKAKELGCKIVFLDDGFSKYDIKKFDILIRPKIEPTNIFCLPSGGYREPKMAYSFADLELKEGVDFRRVVTFVKDDEIINVLPLKLLFLTAISKPKRVLEFLPKGTKMEAFEDHHDFTKEELETIKEKYKDYTIVTTSKDFVKLQKFDLKDIILMDLKLEFEHNLKFDLMDEYIKSYESFSN</sequence>
<keyword evidence="11 13" id="KW-0443">Lipid metabolism</keyword>
<keyword evidence="14" id="KW-0812">Transmembrane</keyword>
<comment type="caution">
    <text evidence="15">The sequence shown here is derived from an EMBL/GenBank/DDBJ whole genome shotgun (WGS) entry which is preliminary data.</text>
</comment>
<keyword evidence="7 13" id="KW-0808">Transferase</keyword>
<evidence type="ECO:0000256" key="1">
    <source>
        <dbReference type="ARBA" id="ARBA00002274"/>
    </source>
</evidence>
<keyword evidence="14" id="KW-1133">Transmembrane helix</keyword>
<comment type="pathway">
    <text evidence="2 13">Glycolipid biosynthesis; lipid IV(A) biosynthesis; lipid IV(A) from (3R)-3-hydroxytetradecanoyl-[acyl-carrier-protein] and UDP-N-acetyl-alpha-D-glucosamine: step 6/6.</text>
</comment>
<evidence type="ECO:0000256" key="8">
    <source>
        <dbReference type="ARBA" id="ARBA00022741"/>
    </source>
</evidence>
<keyword evidence="10 13" id="KW-0067">ATP-binding</keyword>
<dbReference type="NCBIfam" id="NF001892">
    <property type="entry name" value="PRK00652.1-5"/>
    <property type="match status" value="1"/>
</dbReference>